<dbReference type="EMBL" id="JAMQKB010000006">
    <property type="protein sequence ID" value="MDC3424460.1"/>
    <property type="molecule type" value="Genomic_DNA"/>
</dbReference>
<dbReference type="Gene3D" id="3.90.850.10">
    <property type="entry name" value="Fumarylacetoacetase-like, C-terminal domain"/>
    <property type="match status" value="1"/>
</dbReference>
<dbReference type="RefSeq" id="WP_272436265.1">
    <property type="nucleotide sequence ID" value="NZ_JAMQKB010000006.1"/>
</dbReference>
<dbReference type="InterPro" id="IPR051121">
    <property type="entry name" value="FAH"/>
</dbReference>
<dbReference type="PANTHER" id="PTHR42796">
    <property type="entry name" value="FUMARYLACETOACETATE HYDROLASE DOMAIN-CONTAINING PROTEIN 2A-RELATED"/>
    <property type="match status" value="1"/>
</dbReference>
<evidence type="ECO:0000259" key="3">
    <source>
        <dbReference type="Pfam" id="PF01557"/>
    </source>
</evidence>
<comment type="caution">
    <text evidence="4">The sequence shown here is derived from an EMBL/GenBank/DDBJ whole genome shotgun (WGS) entry which is preliminary data.</text>
</comment>
<evidence type="ECO:0000256" key="1">
    <source>
        <dbReference type="ARBA" id="ARBA00010211"/>
    </source>
</evidence>
<feature type="domain" description="Fumarylacetoacetase-like C-terminal" evidence="3">
    <location>
        <begin position="103"/>
        <end position="307"/>
    </location>
</feature>
<keyword evidence="2" id="KW-0479">Metal-binding</keyword>
<proteinExistence type="inferred from homology"/>
<dbReference type="GO" id="GO:0046872">
    <property type="term" value="F:metal ion binding"/>
    <property type="evidence" value="ECO:0007669"/>
    <property type="project" value="UniProtKB-KW"/>
</dbReference>
<dbReference type="GO" id="GO:0016853">
    <property type="term" value="F:isomerase activity"/>
    <property type="evidence" value="ECO:0007669"/>
    <property type="project" value="UniProtKB-ARBA"/>
</dbReference>
<evidence type="ECO:0000313" key="5">
    <source>
        <dbReference type="Proteomes" id="UP001145050"/>
    </source>
</evidence>
<sequence>MKLVSYRCKKSYGAFRIGIVDGDKVMDVNEAFRQYLLANGEKDHANTVDSLLPSAPNSYYALGEQAFKRSQIAYDFVKDHSIENVSFNRNEVVLSQPIPTTAKVICVGKNYSEHVKEMKSEIPTFPVLFAKFPNAMIGPEDPILKSVHTNELDYEAELAVVIGKTASHVHQQDALDYVVGYTIGNDSSARDLQKRTPQWLQGKSLDHSSPIGPWVVTTDELPDPSNLDIKSFVNGEPRQSSNTKHLIFDVPFLIEFISGLITLNPGDVILSGTPDGVGFAMDPPQFLNAGDSVRIEIEKIGQLENKVK</sequence>
<keyword evidence="4" id="KW-0378">Hydrolase</keyword>
<dbReference type="GO" id="GO:0016787">
    <property type="term" value="F:hydrolase activity"/>
    <property type="evidence" value="ECO:0007669"/>
    <property type="project" value="UniProtKB-KW"/>
</dbReference>
<gene>
    <name evidence="4" type="ORF">NC797_08050</name>
</gene>
<protein>
    <submittedName>
        <fullName evidence="4">Fumarylacetoacetate hydrolase family protein</fullName>
    </submittedName>
</protein>
<organism evidence="4 5">
    <name type="scientific">Terrihalobacillus insolitus</name>
    <dbReference type="NCBI Taxonomy" id="2950438"/>
    <lineage>
        <taxon>Bacteria</taxon>
        <taxon>Bacillati</taxon>
        <taxon>Bacillota</taxon>
        <taxon>Bacilli</taxon>
        <taxon>Bacillales</taxon>
        <taxon>Bacillaceae</taxon>
        <taxon>Terrihalobacillus</taxon>
    </lineage>
</organism>
<dbReference type="InterPro" id="IPR036663">
    <property type="entry name" value="Fumarylacetoacetase_C_sf"/>
</dbReference>
<dbReference type="InterPro" id="IPR011234">
    <property type="entry name" value="Fumarylacetoacetase-like_C"/>
</dbReference>
<dbReference type="FunFam" id="3.90.850.10:FF:000002">
    <property type="entry name" value="2-hydroxyhepta-2,4-diene-1,7-dioate isomerase"/>
    <property type="match status" value="1"/>
</dbReference>
<dbReference type="SUPFAM" id="SSF56529">
    <property type="entry name" value="FAH"/>
    <property type="match status" value="1"/>
</dbReference>
<evidence type="ECO:0000256" key="2">
    <source>
        <dbReference type="ARBA" id="ARBA00022723"/>
    </source>
</evidence>
<keyword evidence="5" id="KW-1185">Reference proteome</keyword>
<comment type="similarity">
    <text evidence="1">Belongs to the FAH family.</text>
</comment>
<dbReference type="AlphaFoldDB" id="A0A9X3WRJ9"/>
<dbReference type="Pfam" id="PF01557">
    <property type="entry name" value="FAA_hydrolase"/>
    <property type="match status" value="1"/>
</dbReference>
<dbReference type="GO" id="GO:0019752">
    <property type="term" value="P:carboxylic acid metabolic process"/>
    <property type="evidence" value="ECO:0007669"/>
    <property type="project" value="UniProtKB-ARBA"/>
</dbReference>
<evidence type="ECO:0000313" key="4">
    <source>
        <dbReference type="EMBL" id="MDC3424460.1"/>
    </source>
</evidence>
<reference evidence="4" key="1">
    <citation type="submission" date="2022-06" db="EMBL/GenBank/DDBJ databases">
        <title>Aquibacillus sp. a new bacterium isolated from soil saline samples.</title>
        <authorList>
            <person name="Galisteo C."/>
            <person name="De La Haba R."/>
            <person name="Sanchez-Porro C."/>
            <person name="Ventosa A."/>
        </authorList>
    </citation>
    <scope>NUCLEOTIDE SEQUENCE</scope>
    <source>
        <strain evidence="4">3ASR75-11</strain>
    </source>
</reference>
<accession>A0A9X3WRJ9</accession>
<dbReference type="Proteomes" id="UP001145050">
    <property type="component" value="Unassembled WGS sequence"/>
</dbReference>
<dbReference type="PANTHER" id="PTHR42796:SF4">
    <property type="entry name" value="FUMARYLACETOACETATE HYDROLASE DOMAIN-CONTAINING PROTEIN 2A"/>
    <property type="match status" value="1"/>
</dbReference>
<name>A0A9X3WRJ9_9BACI</name>